<dbReference type="RefSeq" id="WP_106316114.1">
    <property type="nucleotide sequence ID" value="NZ_BOMO01000013.1"/>
</dbReference>
<evidence type="ECO:0000313" key="1">
    <source>
        <dbReference type="EMBL" id="PRX24630.1"/>
    </source>
</evidence>
<proteinExistence type="predicted"/>
<accession>A0A2T0KLX5</accession>
<dbReference type="OrthoDB" id="3297069at2"/>
<dbReference type="EMBL" id="PVMZ01000002">
    <property type="protein sequence ID" value="PRX24630.1"/>
    <property type="molecule type" value="Genomic_DNA"/>
</dbReference>
<evidence type="ECO:0008006" key="3">
    <source>
        <dbReference type="Google" id="ProtNLM"/>
    </source>
</evidence>
<dbReference type="AlphaFoldDB" id="A0A2T0KLX5"/>
<name>A0A2T0KLX5_9ACTN</name>
<comment type="caution">
    <text evidence="1">The sequence shown here is derived from an EMBL/GenBank/DDBJ whole genome shotgun (WGS) entry which is preliminary data.</text>
</comment>
<keyword evidence="2" id="KW-1185">Reference proteome</keyword>
<evidence type="ECO:0000313" key="2">
    <source>
        <dbReference type="Proteomes" id="UP000239415"/>
    </source>
</evidence>
<protein>
    <recommendedName>
        <fullName evidence="3">Excreted virulence factor EspC (Type VII ESX diderm)</fullName>
    </recommendedName>
</protein>
<gene>
    <name evidence="1" type="ORF">CLV67_102407</name>
</gene>
<sequence length="125" mass="13473">MGSTGTELAADCVDLWKAGEYELKPLVAHYRQVIDLIAGAESGMSHLWRHESLGGSFGPVRDVWERVAEVAIQALRESAENLDATADVLTMASEEYLVTDAVAAREFEKLKSAAVAGRAGGEQPR</sequence>
<dbReference type="Proteomes" id="UP000239415">
    <property type="component" value="Unassembled WGS sequence"/>
</dbReference>
<organism evidence="1 2">
    <name type="scientific">Actinoplanes italicus</name>
    <dbReference type="NCBI Taxonomy" id="113567"/>
    <lineage>
        <taxon>Bacteria</taxon>
        <taxon>Bacillati</taxon>
        <taxon>Actinomycetota</taxon>
        <taxon>Actinomycetes</taxon>
        <taxon>Micromonosporales</taxon>
        <taxon>Micromonosporaceae</taxon>
        <taxon>Actinoplanes</taxon>
    </lineage>
</organism>
<reference evidence="1 2" key="1">
    <citation type="submission" date="2018-03" db="EMBL/GenBank/DDBJ databases">
        <title>Genomic Encyclopedia of Archaeal and Bacterial Type Strains, Phase II (KMG-II): from individual species to whole genera.</title>
        <authorList>
            <person name="Goeker M."/>
        </authorList>
    </citation>
    <scope>NUCLEOTIDE SEQUENCE [LARGE SCALE GENOMIC DNA]</scope>
    <source>
        <strain evidence="1 2">DSM 43146</strain>
    </source>
</reference>